<reference evidence="4" key="2">
    <citation type="submission" date="2016-01" db="EMBL/GenBank/DDBJ databases">
        <title>Draft Genome Sequence of Paenibacillus amylolyticus Heshi-A3 that Was Isolated from Fermented Rice Bran with Aging Salted Mackerel, Which Was Named Heshiko as Traditional Fermented Seafood in Japan.</title>
        <authorList>
            <person name="Akuzawa S."/>
            <person name="Nakagawa J."/>
            <person name="Kanekatsu T."/>
            <person name="Kubota E."/>
            <person name="Ohtake R."/>
            <person name="Suzuki T."/>
            <person name="Kanesaki Y."/>
        </authorList>
    </citation>
    <scope>NUCLEOTIDE SEQUENCE [LARGE SCALE GENOMIC DNA]</scope>
    <source>
        <strain evidence="4">Heshi-A3</strain>
    </source>
</reference>
<comment type="similarity">
    <text evidence="1">To bacterial alkanal monooxygenase alpha and beta chains.</text>
</comment>
<dbReference type="CDD" id="cd00347">
    <property type="entry name" value="Flavin_utilizing_monoxygenases"/>
    <property type="match status" value="1"/>
</dbReference>
<dbReference type="FunFam" id="3.20.20.30:FF:000002">
    <property type="entry name" value="LLM class flavin-dependent oxidoreductase"/>
    <property type="match status" value="1"/>
</dbReference>
<gene>
    <name evidence="3" type="ORF">PAHA3_2191</name>
</gene>
<feature type="domain" description="Luciferase-like" evidence="2">
    <location>
        <begin position="13"/>
        <end position="323"/>
    </location>
</feature>
<name>A0A100VLL3_PAEAM</name>
<dbReference type="EMBL" id="BCNV01000001">
    <property type="protein sequence ID" value="GAS82117.1"/>
    <property type="molecule type" value="Genomic_DNA"/>
</dbReference>
<dbReference type="RefSeq" id="WP_235599416.1">
    <property type="nucleotide sequence ID" value="NZ_BCNV01000001.1"/>
</dbReference>
<organism evidence="3 4">
    <name type="scientific">Paenibacillus amylolyticus</name>
    <dbReference type="NCBI Taxonomy" id="1451"/>
    <lineage>
        <taxon>Bacteria</taxon>
        <taxon>Bacillati</taxon>
        <taxon>Bacillota</taxon>
        <taxon>Bacilli</taxon>
        <taxon>Bacillales</taxon>
        <taxon>Paenibacillaceae</taxon>
        <taxon>Paenibacillus</taxon>
    </lineage>
</organism>
<dbReference type="Pfam" id="PF00296">
    <property type="entry name" value="Bac_luciferase"/>
    <property type="match status" value="1"/>
</dbReference>
<dbReference type="GO" id="GO:0016705">
    <property type="term" value="F:oxidoreductase activity, acting on paired donors, with incorporation or reduction of molecular oxygen"/>
    <property type="evidence" value="ECO:0007669"/>
    <property type="project" value="InterPro"/>
</dbReference>
<evidence type="ECO:0000259" key="2">
    <source>
        <dbReference type="Pfam" id="PF00296"/>
    </source>
</evidence>
<accession>A0A100VLL3</accession>
<dbReference type="GO" id="GO:0005829">
    <property type="term" value="C:cytosol"/>
    <property type="evidence" value="ECO:0007669"/>
    <property type="project" value="TreeGrafter"/>
</dbReference>
<dbReference type="PANTHER" id="PTHR30137">
    <property type="entry name" value="LUCIFERASE-LIKE MONOOXYGENASE"/>
    <property type="match status" value="1"/>
</dbReference>
<proteinExistence type="predicted"/>
<dbReference type="NCBIfam" id="TIGR03558">
    <property type="entry name" value="oxido_grp_1"/>
    <property type="match status" value="1"/>
</dbReference>
<dbReference type="InterPro" id="IPR036661">
    <property type="entry name" value="Luciferase-like_sf"/>
</dbReference>
<dbReference type="Gene3D" id="3.20.20.30">
    <property type="entry name" value="Luciferase-like domain"/>
    <property type="match status" value="1"/>
</dbReference>
<evidence type="ECO:0000313" key="3">
    <source>
        <dbReference type="EMBL" id="GAS82117.1"/>
    </source>
</evidence>
<comment type="caution">
    <text evidence="3">The sequence shown here is derived from an EMBL/GenBank/DDBJ whole genome shotgun (WGS) entry which is preliminary data.</text>
</comment>
<reference evidence="3 4" key="1">
    <citation type="journal article" date="2016" name="Genome Announc.">
        <title>Draft Genome Sequence of Paenibacillus amylolyticus Heshi-A3, Isolated from Fermented Rice Bran in a Japanese Fermented Seafood Dish.</title>
        <authorList>
            <person name="Akuzawa S."/>
            <person name="Nagaoka J."/>
            <person name="Kanekatsu M."/>
            <person name="Kubota E."/>
            <person name="Ohtake R."/>
            <person name="Suzuki T."/>
            <person name="Kanesaki Y."/>
        </authorList>
    </citation>
    <scope>NUCLEOTIDE SEQUENCE [LARGE SCALE GENOMIC DNA]</scope>
    <source>
        <strain evidence="3 4">Heshi-A3</strain>
    </source>
</reference>
<dbReference type="InterPro" id="IPR019949">
    <property type="entry name" value="CmoO-like"/>
</dbReference>
<dbReference type="PANTHER" id="PTHR30137:SF6">
    <property type="entry name" value="LUCIFERASE-LIKE MONOOXYGENASE"/>
    <property type="match status" value="1"/>
</dbReference>
<dbReference type="InterPro" id="IPR050766">
    <property type="entry name" value="Bact_Lucif_Oxidored"/>
</dbReference>
<evidence type="ECO:0000256" key="1">
    <source>
        <dbReference type="ARBA" id="ARBA00007789"/>
    </source>
</evidence>
<dbReference type="InterPro" id="IPR011251">
    <property type="entry name" value="Luciferase-like_dom"/>
</dbReference>
<evidence type="ECO:0000313" key="4">
    <source>
        <dbReference type="Proteomes" id="UP000069697"/>
    </source>
</evidence>
<dbReference type="Proteomes" id="UP000069697">
    <property type="component" value="Unassembled WGS sequence"/>
</dbReference>
<dbReference type="AlphaFoldDB" id="A0A100VLL3"/>
<protein>
    <submittedName>
        <fullName evidence="3">Luciferase family oxidoreductase</fullName>
    </submittedName>
</protein>
<sequence>MNKIDKKDMNIIKFSVLDLAYLREGQTYREAYQDLINLAKKAESYGYERYWIAEHHNSKAIGSSATQLLIQHTLAQTEKIRVGSGGVMLPNHSPYLVAEQYGTIETLYPKRLDLGLGRAPGTDIHTARALRRTTNLNADFEKEIAELDSYFKGTSVVQAYPASGLQVPKYILGSSTDSAHLAAKLGLPYAFAAHFAPAAMEASIRIYREEFKPSSELKEPYVILALNAIVADTDEEAKRLATSQTQAVLGLVTNEQKGILPPKNEEDVWKDYITATKVPHFGPTAFEIEGIVNREREAVERMTGLSLTGSKNTVSRQLEELRERVKIDEIMVNSFIYYQEAQMHSLKLLADVIKEQF</sequence>
<dbReference type="SUPFAM" id="SSF51679">
    <property type="entry name" value="Bacterial luciferase-like"/>
    <property type="match status" value="1"/>
</dbReference>